<dbReference type="Proteomes" id="UP001141552">
    <property type="component" value="Unassembled WGS sequence"/>
</dbReference>
<comment type="caution">
    <text evidence="2">The sequence shown here is derived from an EMBL/GenBank/DDBJ whole genome shotgun (WGS) entry which is preliminary data.</text>
</comment>
<dbReference type="InterPro" id="IPR022617">
    <property type="entry name" value="Rad60/SUMO-like_dom"/>
</dbReference>
<dbReference type="PROSITE" id="PS50053">
    <property type="entry name" value="UBIQUITIN_2"/>
    <property type="match status" value="1"/>
</dbReference>
<reference evidence="2" key="2">
    <citation type="journal article" date="2023" name="Plants (Basel)">
        <title>Annotation of the Turnera subulata (Passifloraceae) Draft Genome Reveals the S-Locus Evolved after the Divergence of Turneroideae from Passifloroideae in a Stepwise Manner.</title>
        <authorList>
            <person name="Henning P.M."/>
            <person name="Roalson E.H."/>
            <person name="Mir W."/>
            <person name="McCubbin A.G."/>
            <person name="Shore J.S."/>
        </authorList>
    </citation>
    <scope>NUCLEOTIDE SEQUENCE</scope>
    <source>
        <strain evidence="2">F60SS</strain>
    </source>
</reference>
<gene>
    <name evidence="2" type="primary">SUMO2_2</name>
    <name evidence="2" type="ORF">Tsubulata_011937</name>
</gene>
<sequence length="136" mass="15172">MSGTGGAGGSGSGQEEHNKPQDQFGAQMILIVRGVQGVNDVFFRIRPSTQLRKLMYAYCDRHSVEFGSFAFLFDGRRIFAHQTPEELEMEDGDTIDAMPSIGGPCPLCARSIGGPCQWCTRRLEEQNRWRESISRV</sequence>
<accession>A0A9Q0GN21</accession>
<name>A0A9Q0GN21_9ROSI</name>
<dbReference type="EMBL" id="JAKUCV010000038">
    <property type="protein sequence ID" value="KAJ4851514.1"/>
    <property type="molecule type" value="Genomic_DNA"/>
</dbReference>
<dbReference type="OrthoDB" id="442921at2759"/>
<dbReference type="SMART" id="SM00213">
    <property type="entry name" value="UBQ"/>
    <property type="match status" value="1"/>
</dbReference>
<dbReference type="Gene3D" id="3.10.20.90">
    <property type="entry name" value="Phosphatidylinositol 3-kinase Catalytic Subunit, Chain A, domain 1"/>
    <property type="match status" value="1"/>
</dbReference>
<dbReference type="InterPro" id="IPR029071">
    <property type="entry name" value="Ubiquitin-like_domsf"/>
</dbReference>
<dbReference type="AlphaFoldDB" id="A0A9Q0GN21"/>
<feature type="domain" description="Ubiquitin-like" evidence="1">
    <location>
        <begin position="28"/>
        <end position="104"/>
    </location>
</feature>
<evidence type="ECO:0000313" key="2">
    <source>
        <dbReference type="EMBL" id="KAJ4851514.1"/>
    </source>
</evidence>
<evidence type="ECO:0000259" key="1">
    <source>
        <dbReference type="PROSITE" id="PS50053"/>
    </source>
</evidence>
<keyword evidence="3" id="KW-1185">Reference proteome</keyword>
<dbReference type="Pfam" id="PF11976">
    <property type="entry name" value="Rad60-SLD"/>
    <property type="match status" value="1"/>
</dbReference>
<proteinExistence type="predicted"/>
<dbReference type="SUPFAM" id="SSF54236">
    <property type="entry name" value="Ubiquitin-like"/>
    <property type="match status" value="1"/>
</dbReference>
<reference evidence="2" key="1">
    <citation type="submission" date="2022-02" db="EMBL/GenBank/DDBJ databases">
        <authorList>
            <person name="Henning P.M."/>
            <person name="McCubbin A.G."/>
            <person name="Shore J.S."/>
        </authorList>
    </citation>
    <scope>NUCLEOTIDE SEQUENCE</scope>
    <source>
        <strain evidence="2">F60SS</strain>
        <tissue evidence="2">Leaves</tissue>
    </source>
</reference>
<evidence type="ECO:0000313" key="3">
    <source>
        <dbReference type="Proteomes" id="UP001141552"/>
    </source>
</evidence>
<organism evidence="2 3">
    <name type="scientific">Turnera subulata</name>
    <dbReference type="NCBI Taxonomy" id="218843"/>
    <lineage>
        <taxon>Eukaryota</taxon>
        <taxon>Viridiplantae</taxon>
        <taxon>Streptophyta</taxon>
        <taxon>Embryophyta</taxon>
        <taxon>Tracheophyta</taxon>
        <taxon>Spermatophyta</taxon>
        <taxon>Magnoliopsida</taxon>
        <taxon>eudicotyledons</taxon>
        <taxon>Gunneridae</taxon>
        <taxon>Pentapetalae</taxon>
        <taxon>rosids</taxon>
        <taxon>fabids</taxon>
        <taxon>Malpighiales</taxon>
        <taxon>Passifloraceae</taxon>
        <taxon>Turnera</taxon>
    </lineage>
</organism>
<dbReference type="InterPro" id="IPR000626">
    <property type="entry name" value="Ubiquitin-like_dom"/>
</dbReference>
<dbReference type="PANTHER" id="PTHR10562">
    <property type="entry name" value="SMALL UBIQUITIN-RELATED MODIFIER"/>
    <property type="match status" value="1"/>
</dbReference>
<protein>
    <submittedName>
        <fullName evidence="2">Small ubiquitin- modifier 2</fullName>
    </submittedName>
</protein>